<evidence type="ECO:0000256" key="4">
    <source>
        <dbReference type="ARBA" id="ARBA00023110"/>
    </source>
</evidence>
<sequence length="348" mass="39729">MSVFLETSLGNIVVDLFVENNPVGSMNFLKLIKLNHYKYSVITKVIKDYAFQFDNKYNLEGTCVTGVLVHQKGELMSCTPKKPQSNKTAGIVGFLSHGQHKIGSEVYVTTADGIESIQGIPFGKVAEGMDVVQKINELLVDTDDKPFQNIRIISHEIFEDPFPDPKGFPEVINEPKLERDDHPEVEDLVKEITEDVERKMKENEARSRAEILEMVGDLPFAEIKPPENVLFVCKLNQCTRDSDLEAIFDKFGKVVSAEVICDKKTGNSLGYAFIEFEAKEACEEAYKKMDNVIIDDRRIHVDFSQSIGKYGVKYDFIRRKNKWEKVDQNDPRKRVKKSTFKGDFKRKN</sequence>
<dbReference type="InterPro" id="IPR035542">
    <property type="entry name" value="CRIP"/>
</dbReference>
<dbReference type="PROSITE" id="PS50072">
    <property type="entry name" value="CSA_PPIASE_2"/>
    <property type="match status" value="1"/>
</dbReference>
<dbReference type="OMA" id="APKCCEN"/>
<dbReference type="KEGG" id="eiv:EIN_379390"/>
<comment type="similarity">
    <text evidence="8">Belongs to the cyclophilin-type PPIase family. PPIL4 subfamily.</text>
</comment>
<comment type="subcellular location">
    <subcellularLocation>
        <location evidence="2 8">Nucleus</location>
    </subcellularLocation>
</comment>
<keyword evidence="3 7" id="KW-0694">RNA-binding</keyword>
<evidence type="ECO:0000256" key="9">
    <source>
        <dbReference type="SAM" id="MobiDB-lite"/>
    </source>
</evidence>
<dbReference type="InterPro" id="IPR002130">
    <property type="entry name" value="Cyclophilin-type_PPIase_dom"/>
</dbReference>
<gene>
    <name evidence="12" type="ORF">EIN_379390</name>
</gene>
<evidence type="ECO:0000256" key="3">
    <source>
        <dbReference type="ARBA" id="ARBA00022884"/>
    </source>
</evidence>
<dbReference type="AlphaFoldDB" id="A0A0A1UAK4"/>
<dbReference type="GO" id="GO:0003723">
    <property type="term" value="F:RNA binding"/>
    <property type="evidence" value="ECO:0007669"/>
    <property type="project" value="UniProtKB-UniRule"/>
</dbReference>
<evidence type="ECO:0000256" key="6">
    <source>
        <dbReference type="ARBA" id="ARBA00023242"/>
    </source>
</evidence>
<dbReference type="PANTHER" id="PTHR45843:SF1">
    <property type="entry name" value="PEPTIDYL-PROLYL CIS-TRANS ISOMERASE-LIKE 4"/>
    <property type="match status" value="1"/>
</dbReference>
<dbReference type="Pfam" id="PF00160">
    <property type="entry name" value="Pro_isomerase"/>
    <property type="match status" value="1"/>
</dbReference>
<keyword evidence="4 8" id="KW-0697">Rotamase</keyword>
<dbReference type="CDD" id="cd12235">
    <property type="entry name" value="RRM_PPIL4"/>
    <property type="match status" value="1"/>
</dbReference>
<comment type="catalytic activity">
    <reaction evidence="1 8">
        <text>[protein]-peptidylproline (omega=180) = [protein]-peptidylproline (omega=0)</text>
        <dbReference type="Rhea" id="RHEA:16237"/>
        <dbReference type="Rhea" id="RHEA-COMP:10747"/>
        <dbReference type="Rhea" id="RHEA-COMP:10748"/>
        <dbReference type="ChEBI" id="CHEBI:83833"/>
        <dbReference type="ChEBI" id="CHEBI:83834"/>
        <dbReference type="EC" id="5.2.1.8"/>
    </reaction>
</comment>
<evidence type="ECO:0000259" key="11">
    <source>
        <dbReference type="PROSITE" id="PS50102"/>
    </source>
</evidence>
<evidence type="ECO:0000313" key="12">
    <source>
        <dbReference type="EMBL" id="ELP92072.1"/>
    </source>
</evidence>
<keyword evidence="6 8" id="KW-0539">Nucleus</keyword>
<dbReference type="SMART" id="SM00360">
    <property type="entry name" value="RRM"/>
    <property type="match status" value="1"/>
</dbReference>
<name>A0A0A1UAK4_ENTIV</name>
<dbReference type="Proteomes" id="UP000014680">
    <property type="component" value="Unassembled WGS sequence"/>
</dbReference>
<dbReference type="PANTHER" id="PTHR45843">
    <property type="entry name" value="PEPTIDYL-PROLYL CIS-TRANS ISOMERASE-LIKE 4"/>
    <property type="match status" value="1"/>
</dbReference>
<dbReference type="RefSeq" id="XP_004258843.1">
    <property type="nucleotide sequence ID" value="XM_004258795.1"/>
</dbReference>
<dbReference type="EMBL" id="KB206395">
    <property type="protein sequence ID" value="ELP92072.1"/>
    <property type="molecule type" value="Genomic_DNA"/>
</dbReference>
<dbReference type="OrthoDB" id="2083at2759"/>
<dbReference type="Gene3D" id="2.40.100.10">
    <property type="entry name" value="Cyclophilin-like"/>
    <property type="match status" value="1"/>
</dbReference>
<evidence type="ECO:0000256" key="1">
    <source>
        <dbReference type="ARBA" id="ARBA00000971"/>
    </source>
</evidence>
<evidence type="ECO:0000259" key="10">
    <source>
        <dbReference type="PROSITE" id="PS50072"/>
    </source>
</evidence>
<feature type="region of interest" description="Disordered" evidence="9">
    <location>
        <begin position="326"/>
        <end position="348"/>
    </location>
</feature>
<proteinExistence type="inferred from homology"/>
<dbReference type="InterPro" id="IPR000504">
    <property type="entry name" value="RRM_dom"/>
</dbReference>
<evidence type="ECO:0000256" key="5">
    <source>
        <dbReference type="ARBA" id="ARBA00023235"/>
    </source>
</evidence>
<dbReference type="EC" id="5.2.1.8" evidence="8"/>
<dbReference type="Pfam" id="PF00076">
    <property type="entry name" value="RRM_1"/>
    <property type="match status" value="1"/>
</dbReference>
<dbReference type="InterPro" id="IPR029000">
    <property type="entry name" value="Cyclophilin-like_dom_sf"/>
</dbReference>
<dbReference type="SUPFAM" id="SSF54928">
    <property type="entry name" value="RNA-binding domain, RBD"/>
    <property type="match status" value="1"/>
</dbReference>
<feature type="domain" description="RRM" evidence="11">
    <location>
        <begin position="228"/>
        <end position="306"/>
    </location>
</feature>
<dbReference type="Gene3D" id="3.30.70.330">
    <property type="match status" value="1"/>
</dbReference>
<comment type="function">
    <text evidence="8">PPIases accelerate the folding of proteins. It catalyzes the cis-trans isomerization of proline imidic peptide bonds in oligopeptides.</text>
</comment>
<dbReference type="InterPro" id="IPR035979">
    <property type="entry name" value="RBD_domain_sf"/>
</dbReference>
<evidence type="ECO:0000256" key="8">
    <source>
        <dbReference type="RuleBase" id="RU365081"/>
    </source>
</evidence>
<dbReference type="VEuPathDB" id="AmoebaDB:EIN_379390"/>
<organism evidence="12 13">
    <name type="scientific">Entamoeba invadens IP1</name>
    <dbReference type="NCBI Taxonomy" id="370355"/>
    <lineage>
        <taxon>Eukaryota</taxon>
        <taxon>Amoebozoa</taxon>
        <taxon>Evosea</taxon>
        <taxon>Archamoebae</taxon>
        <taxon>Mastigamoebida</taxon>
        <taxon>Entamoebidae</taxon>
        <taxon>Entamoeba</taxon>
    </lineage>
</organism>
<dbReference type="GeneID" id="14891137"/>
<evidence type="ECO:0000256" key="2">
    <source>
        <dbReference type="ARBA" id="ARBA00004123"/>
    </source>
</evidence>
<dbReference type="GO" id="GO:0005634">
    <property type="term" value="C:nucleus"/>
    <property type="evidence" value="ECO:0007669"/>
    <property type="project" value="UniProtKB-SubCell"/>
</dbReference>
<dbReference type="PROSITE" id="PS50102">
    <property type="entry name" value="RRM"/>
    <property type="match status" value="1"/>
</dbReference>
<evidence type="ECO:0000256" key="7">
    <source>
        <dbReference type="PROSITE-ProRule" id="PRU00176"/>
    </source>
</evidence>
<dbReference type="GO" id="GO:0003755">
    <property type="term" value="F:peptidyl-prolyl cis-trans isomerase activity"/>
    <property type="evidence" value="ECO:0007669"/>
    <property type="project" value="UniProtKB-UniRule"/>
</dbReference>
<protein>
    <recommendedName>
        <fullName evidence="8">Peptidyl-prolyl cis-trans isomerase</fullName>
        <shortName evidence="8">PPIase</shortName>
        <ecNumber evidence="8">5.2.1.8</ecNumber>
    </recommendedName>
</protein>
<dbReference type="InterPro" id="IPR012677">
    <property type="entry name" value="Nucleotide-bd_a/b_plait_sf"/>
</dbReference>
<evidence type="ECO:0000313" key="13">
    <source>
        <dbReference type="Proteomes" id="UP000014680"/>
    </source>
</evidence>
<accession>A0A0A1UAK4</accession>
<keyword evidence="5 8" id="KW-0413">Isomerase</keyword>
<feature type="domain" description="PPIase cyclophilin-type" evidence="10">
    <location>
        <begin position="6"/>
        <end position="157"/>
    </location>
</feature>
<dbReference type="SUPFAM" id="SSF50891">
    <property type="entry name" value="Cyclophilin-like"/>
    <property type="match status" value="1"/>
</dbReference>
<keyword evidence="13" id="KW-1185">Reference proteome</keyword>
<reference evidence="12 13" key="1">
    <citation type="submission" date="2012-10" db="EMBL/GenBank/DDBJ databases">
        <authorList>
            <person name="Zafar N."/>
            <person name="Inman J."/>
            <person name="Hall N."/>
            <person name="Lorenzi H."/>
            <person name="Caler E."/>
        </authorList>
    </citation>
    <scope>NUCLEOTIDE SEQUENCE [LARGE SCALE GENOMIC DNA]</scope>
    <source>
        <strain evidence="12 13">IP1</strain>
    </source>
</reference>